<sequence>MSLLPAALPHLPPQPHATALTDALIDVELIEDALARLRALAGLPPHFTAERIAIVLSEAIAEAVTWGDPFLKRKIYRAIALRLTPAQLDLALAEVQTCPGAADALAALAPHLSEPQLDWMLRLASSSANSYHLRLVLEALAPHLSATQLDVALTLATADADARNSADVLISLLPHLPERSGRTAAETVIELCSRARAVIPAPNRPACVDFRYPGTPPEARSVHPES</sequence>
<gene>
    <name evidence="1" type="ORF">BBK82_29920</name>
</gene>
<accession>A0A1B2HPM0</accession>
<keyword evidence="2" id="KW-1185">Reference proteome</keyword>
<dbReference type="Proteomes" id="UP000093053">
    <property type="component" value="Chromosome"/>
</dbReference>
<organism evidence="1 2">
    <name type="scientific">Lentzea guizhouensis</name>
    <dbReference type="NCBI Taxonomy" id="1586287"/>
    <lineage>
        <taxon>Bacteria</taxon>
        <taxon>Bacillati</taxon>
        <taxon>Actinomycetota</taxon>
        <taxon>Actinomycetes</taxon>
        <taxon>Pseudonocardiales</taxon>
        <taxon>Pseudonocardiaceae</taxon>
        <taxon>Lentzea</taxon>
    </lineage>
</organism>
<name>A0A1B2HPM0_9PSEU</name>
<reference evidence="1 2" key="1">
    <citation type="submission" date="2016-07" db="EMBL/GenBank/DDBJ databases">
        <title>Complete genome sequence of the Lentzea guizhouensis DHS C013.</title>
        <authorList>
            <person name="Cao C."/>
        </authorList>
    </citation>
    <scope>NUCLEOTIDE SEQUENCE [LARGE SCALE GENOMIC DNA]</scope>
    <source>
        <strain evidence="1 2">DHS C013</strain>
    </source>
</reference>
<dbReference type="AlphaFoldDB" id="A0A1B2HPM0"/>
<evidence type="ECO:0000313" key="1">
    <source>
        <dbReference type="EMBL" id="ANZ39635.1"/>
    </source>
</evidence>
<protein>
    <submittedName>
        <fullName evidence="1">Uncharacterized protein</fullName>
    </submittedName>
</protein>
<dbReference type="KEGG" id="led:BBK82_29920"/>
<dbReference type="EMBL" id="CP016793">
    <property type="protein sequence ID" value="ANZ39635.1"/>
    <property type="molecule type" value="Genomic_DNA"/>
</dbReference>
<evidence type="ECO:0000313" key="2">
    <source>
        <dbReference type="Proteomes" id="UP000093053"/>
    </source>
</evidence>
<proteinExistence type="predicted"/>